<accession>A0ABM9MXT0</accession>
<reference evidence="5 6" key="1">
    <citation type="submission" date="2023-10" db="EMBL/GenBank/DDBJ databases">
        <authorList>
            <person name="Botero Cardona J."/>
        </authorList>
    </citation>
    <scope>NUCLEOTIDE SEQUENCE [LARGE SCALE GENOMIC DNA]</scope>
    <source>
        <strain evidence="5 6">R-82641</strain>
    </source>
</reference>
<dbReference type="PROSITE" id="PS50968">
    <property type="entry name" value="BIOTINYL_LIPOYL"/>
    <property type="match status" value="1"/>
</dbReference>
<gene>
    <name evidence="5" type="ORF">R82641_BJNNKPBH_01085</name>
</gene>
<dbReference type="PANTHER" id="PTHR45266:SF3">
    <property type="entry name" value="OXALOACETATE DECARBOXYLASE ALPHA CHAIN"/>
    <property type="match status" value="1"/>
</dbReference>
<keyword evidence="6" id="KW-1185">Reference proteome</keyword>
<comment type="caution">
    <text evidence="5">The sequence shown here is derived from an EMBL/GenBank/DDBJ whole genome shotgun (WGS) entry which is preliminary data.</text>
</comment>
<protein>
    <recommendedName>
        <fullName evidence="1 3">Biotin carboxyl carrier protein of acetyl-CoA carboxylase</fullName>
    </recommendedName>
</protein>
<evidence type="ECO:0000256" key="2">
    <source>
        <dbReference type="ARBA" id="ARBA00023267"/>
    </source>
</evidence>
<evidence type="ECO:0000313" key="5">
    <source>
        <dbReference type="EMBL" id="CAK1247791.1"/>
    </source>
</evidence>
<comment type="pathway">
    <text evidence="3">Lipid metabolism; fatty acid biosynthesis.</text>
</comment>
<dbReference type="Pfam" id="PF00364">
    <property type="entry name" value="Biotin_lipoyl"/>
    <property type="match status" value="1"/>
</dbReference>
<dbReference type="EMBL" id="CAUZLY010000008">
    <property type="protein sequence ID" value="CAK1247791.1"/>
    <property type="molecule type" value="Genomic_DNA"/>
</dbReference>
<dbReference type="SUPFAM" id="SSF51230">
    <property type="entry name" value="Single hybrid motif"/>
    <property type="match status" value="1"/>
</dbReference>
<keyword evidence="3" id="KW-0444">Lipid biosynthesis</keyword>
<feature type="domain" description="Lipoyl-binding" evidence="4">
    <location>
        <begin position="63"/>
        <end position="139"/>
    </location>
</feature>
<keyword evidence="3" id="KW-0276">Fatty acid metabolism</keyword>
<dbReference type="InterPro" id="IPR050709">
    <property type="entry name" value="Biotin_Carboxyl_Carrier/Decarb"/>
</dbReference>
<comment type="function">
    <text evidence="3">This protein is a component of the acetyl coenzyme A carboxylase complex; first, biotin carboxylase catalyzes the carboxylation of the carrier protein and then the transcarboxylase transfers the carboxyl group to form malonyl-CoA.</text>
</comment>
<keyword evidence="2 3" id="KW-0092">Biotin</keyword>
<organism evidence="5 6">
    <name type="scientific">Fructobacillus cardui</name>
    <dbReference type="NCBI Taxonomy" id="2893170"/>
    <lineage>
        <taxon>Bacteria</taxon>
        <taxon>Bacillati</taxon>
        <taxon>Bacillota</taxon>
        <taxon>Bacilli</taxon>
        <taxon>Lactobacillales</taxon>
        <taxon>Lactobacillaceae</taxon>
        <taxon>Fructobacillus</taxon>
    </lineage>
</organism>
<dbReference type="Gene3D" id="2.40.50.100">
    <property type="match status" value="1"/>
</dbReference>
<dbReference type="InterPro" id="IPR001249">
    <property type="entry name" value="AcCoA_biotinCC"/>
</dbReference>
<dbReference type="PANTHER" id="PTHR45266">
    <property type="entry name" value="OXALOACETATE DECARBOXYLASE ALPHA CHAIN"/>
    <property type="match status" value="1"/>
</dbReference>
<dbReference type="CDD" id="cd06850">
    <property type="entry name" value="biotinyl_domain"/>
    <property type="match status" value="1"/>
</dbReference>
<evidence type="ECO:0000256" key="1">
    <source>
        <dbReference type="ARBA" id="ARBA00017562"/>
    </source>
</evidence>
<sequence>MILTGEMMNNTDINSFVSLLIENNLTHLHFKNKDYEIELSKEPGQQATVSQPTKGVETNASAEQFISSSLVGTFYSAPSPESDKFVQVGDLVTPETVVAIIESMKMMTEISAGVNGRIDAVLVADGDAIEYGQNLFRIVP</sequence>
<dbReference type="PRINTS" id="PR01071">
    <property type="entry name" value="ACOABIOTINCC"/>
</dbReference>
<name>A0ABM9MXT0_9LACO</name>
<evidence type="ECO:0000259" key="4">
    <source>
        <dbReference type="PROSITE" id="PS50968"/>
    </source>
</evidence>
<dbReference type="InterPro" id="IPR011053">
    <property type="entry name" value="Single_hybrid_motif"/>
</dbReference>
<keyword evidence="3" id="KW-0275">Fatty acid biosynthesis</keyword>
<evidence type="ECO:0000313" key="6">
    <source>
        <dbReference type="Proteomes" id="UP001314200"/>
    </source>
</evidence>
<proteinExistence type="predicted"/>
<dbReference type="Proteomes" id="UP001314200">
    <property type="component" value="Unassembled WGS sequence"/>
</dbReference>
<dbReference type="InterPro" id="IPR000089">
    <property type="entry name" value="Biotin_lipoyl"/>
</dbReference>
<evidence type="ECO:0000256" key="3">
    <source>
        <dbReference type="RuleBase" id="RU364072"/>
    </source>
</evidence>
<keyword evidence="3" id="KW-0443">Lipid metabolism</keyword>